<dbReference type="InterPro" id="IPR019554">
    <property type="entry name" value="Soluble_ligand-bd"/>
</dbReference>
<dbReference type="eggNOG" id="COG1596">
    <property type="taxonomic scope" value="Bacteria"/>
</dbReference>
<reference evidence="5 6" key="1">
    <citation type="submission" date="2006-02" db="EMBL/GenBank/DDBJ databases">
        <authorList>
            <person name="Waterbury J."/>
            <person name="Ferriera S."/>
            <person name="Johnson J."/>
            <person name="Kravitz S."/>
            <person name="Halpern A."/>
            <person name="Remington K."/>
            <person name="Beeson K."/>
            <person name="Tran B."/>
            <person name="Rogers Y.-H."/>
            <person name="Friedman R."/>
            <person name="Venter J.C."/>
        </authorList>
    </citation>
    <scope>NUCLEOTIDE SEQUENCE [LARGE SCALE GENOMIC DNA]</scope>
    <source>
        <strain evidence="5 6">Nb-231</strain>
    </source>
</reference>
<dbReference type="Pfam" id="PF02563">
    <property type="entry name" value="Poly_export"/>
    <property type="match status" value="1"/>
</dbReference>
<dbReference type="PANTHER" id="PTHR33619:SF3">
    <property type="entry name" value="POLYSACCHARIDE EXPORT PROTEIN GFCE-RELATED"/>
    <property type="match status" value="1"/>
</dbReference>
<feature type="chain" id="PRO_5002666666" evidence="2">
    <location>
        <begin position="18"/>
        <end position="260"/>
    </location>
</feature>
<proteinExistence type="predicted"/>
<dbReference type="AlphaFoldDB" id="A4BNF6"/>
<evidence type="ECO:0000313" key="5">
    <source>
        <dbReference type="EMBL" id="EAR22755.1"/>
    </source>
</evidence>
<evidence type="ECO:0000259" key="3">
    <source>
        <dbReference type="Pfam" id="PF02563"/>
    </source>
</evidence>
<feature type="domain" description="Polysaccharide export protein N-terminal" evidence="3">
    <location>
        <begin position="20"/>
        <end position="96"/>
    </location>
</feature>
<evidence type="ECO:0000313" key="6">
    <source>
        <dbReference type="Proteomes" id="UP000003374"/>
    </source>
</evidence>
<dbReference type="STRING" id="314278.NB231_09893"/>
<dbReference type="Gene3D" id="3.10.560.10">
    <property type="entry name" value="Outer membrane lipoprotein wza domain like"/>
    <property type="match status" value="2"/>
</dbReference>
<dbReference type="Pfam" id="PF10531">
    <property type="entry name" value="SLBB"/>
    <property type="match status" value="2"/>
</dbReference>
<dbReference type="InterPro" id="IPR049712">
    <property type="entry name" value="Poly_export"/>
</dbReference>
<dbReference type="GO" id="GO:0015159">
    <property type="term" value="F:polysaccharide transmembrane transporter activity"/>
    <property type="evidence" value="ECO:0007669"/>
    <property type="project" value="InterPro"/>
</dbReference>
<feature type="signal peptide" evidence="2">
    <location>
        <begin position="1"/>
        <end position="17"/>
    </location>
</feature>
<comment type="caution">
    <text evidence="5">The sequence shown here is derived from an EMBL/GenBank/DDBJ whole genome shotgun (WGS) entry which is preliminary data.</text>
</comment>
<gene>
    <name evidence="5" type="ORF">NB231_09893</name>
</gene>
<dbReference type="Proteomes" id="UP000003374">
    <property type="component" value="Unassembled WGS sequence"/>
</dbReference>
<dbReference type="PANTHER" id="PTHR33619">
    <property type="entry name" value="POLYSACCHARIDE EXPORT PROTEIN GFCE-RELATED"/>
    <property type="match status" value="1"/>
</dbReference>
<evidence type="ECO:0000256" key="1">
    <source>
        <dbReference type="ARBA" id="ARBA00022729"/>
    </source>
</evidence>
<keyword evidence="6" id="KW-1185">Reference proteome</keyword>
<evidence type="ECO:0000259" key="4">
    <source>
        <dbReference type="Pfam" id="PF10531"/>
    </source>
</evidence>
<organism evidence="5 6">
    <name type="scientific">Nitrococcus mobilis Nb-231</name>
    <dbReference type="NCBI Taxonomy" id="314278"/>
    <lineage>
        <taxon>Bacteria</taxon>
        <taxon>Pseudomonadati</taxon>
        <taxon>Pseudomonadota</taxon>
        <taxon>Gammaproteobacteria</taxon>
        <taxon>Chromatiales</taxon>
        <taxon>Ectothiorhodospiraceae</taxon>
        <taxon>Nitrococcus</taxon>
    </lineage>
</organism>
<keyword evidence="1 2" id="KW-0732">Signal</keyword>
<feature type="domain" description="Soluble ligand binding" evidence="4">
    <location>
        <begin position="185"/>
        <end position="234"/>
    </location>
</feature>
<protein>
    <submittedName>
        <fullName evidence="5">Polysaccharide export outer membrane protein</fullName>
    </submittedName>
</protein>
<feature type="domain" description="Soluble ligand binding" evidence="4">
    <location>
        <begin position="104"/>
        <end position="151"/>
    </location>
</feature>
<evidence type="ECO:0000256" key="2">
    <source>
        <dbReference type="SAM" id="SignalP"/>
    </source>
</evidence>
<name>A4BNF6_9GAMM</name>
<dbReference type="HOGENOM" id="CLU_038343_0_3_6"/>
<dbReference type="InterPro" id="IPR003715">
    <property type="entry name" value="Poly_export_N"/>
</dbReference>
<dbReference type="EMBL" id="AAOF01000002">
    <property type="protein sequence ID" value="EAR22755.1"/>
    <property type="molecule type" value="Genomic_DNA"/>
</dbReference>
<sequence>MVALFGFTLLASGIVSAQQAEPESYRLGTGDRISVNVAGSPEFDTITRIREDGAIGYPYLGTVQVGGLTLEEAENRIERQLLAAKLLRSPQVTVTVEQYLSRQVTVLGQVKNPQRYGLSGPSTVLDLIAEAGGRREDGADYVILIRRENGQSKRHILTIDALTAGNAVGTRVQADDVVIVPRMNVFYIEGAVQKSGMYRLEENMTVMQAISVGGGLSPRGSYSRIEIKRHENDGQIATLGAELDDILKPGDLLHVKERIF</sequence>
<accession>A4BNF6</accession>